<dbReference type="Proteomes" id="UP000790787">
    <property type="component" value="Chromosome 4"/>
</dbReference>
<sequence>MGKQKYHSSSWDNLCYPVEEGGLGFKRLVDVSNSLIMKRWWRFGTCKTLWSNFFQAKHCSNSHPVYYNVKPNHSLAWNNLIKIIEKMEELLLWRINSGNSSLWWDSWSELGVIAQIIHLQEPPCNQAVSDVIVNNKWNISNLHLPELLFEQILSIPIGNYNSVDLPVWMPNSCGSFTTSSAWNCIR</sequence>
<evidence type="ECO:0000313" key="2">
    <source>
        <dbReference type="RefSeq" id="XP_075106837.1"/>
    </source>
</evidence>
<organism evidence="1 2">
    <name type="scientific">Nicotiana tabacum</name>
    <name type="common">Common tobacco</name>
    <dbReference type="NCBI Taxonomy" id="4097"/>
    <lineage>
        <taxon>Eukaryota</taxon>
        <taxon>Viridiplantae</taxon>
        <taxon>Streptophyta</taxon>
        <taxon>Embryophyta</taxon>
        <taxon>Tracheophyta</taxon>
        <taxon>Spermatophyta</taxon>
        <taxon>Magnoliopsida</taxon>
        <taxon>eudicotyledons</taxon>
        <taxon>Gunneridae</taxon>
        <taxon>Pentapetalae</taxon>
        <taxon>asterids</taxon>
        <taxon>lamiids</taxon>
        <taxon>Solanales</taxon>
        <taxon>Solanaceae</taxon>
        <taxon>Nicotianoideae</taxon>
        <taxon>Nicotianeae</taxon>
        <taxon>Nicotiana</taxon>
    </lineage>
</organism>
<name>A0AC58UBG7_TOBAC</name>
<protein>
    <submittedName>
        <fullName evidence="2">Uncharacterized protein LOC142179850</fullName>
    </submittedName>
</protein>
<reference evidence="1" key="1">
    <citation type="journal article" date="2014" name="Nat. Commun.">
        <title>The tobacco genome sequence and its comparison with those of tomato and potato.</title>
        <authorList>
            <person name="Sierro N."/>
            <person name="Battey J.N."/>
            <person name="Ouadi S."/>
            <person name="Bakaher N."/>
            <person name="Bovet L."/>
            <person name="Willig A."/>
            <person name="Goepfert S."/>
            <person name="Peitsch M.C."/>
            <person name="Ivanov N.V."/>
        </authorList>
    </citation>
    <scope>NUCLEOTIDE SEQUENCE [LARGE SCALE GENOMIC DNA]</scope>
</reference>
<dbReference type="RefSeq" id="XP_075106837.1">
    <property type="nucleotide sequence ID" value="XM_075250736.1"/>
</dbReference>
<keyword evidence="1" id="KW-1185">Reference proteome</keyword>
<proteinExistence type="predicted"/>
<accession>A0AC58UBG7</accession>
<evidence type="ECO:0000313" key="1">
    <source>
        <dbReference type="Proteomes" id="UP000790787"/>
    </source>
</evidence>
<gene>
    <name evidence="2" type="primary">LOC142179850</name>
</gene>
<reference evidence="2" key="2">
    <citation type="submission" date="2025-08" db="UniProtKB">
        <authorList>
            <consortium name="RefSeq"/>
        </authorList>
    </citation>
    <scope>IDENTIFICATION</scope>
    <source>
        <tissue evidence="2">Leaf</tissue>
    </source>
</reference>